<dbReference type="WBParaSite" id="HPBE_0000327001-mRNA-1">
    <property type="protein sequence ID" value="HPBE_0000327001-mRNA-1"/>
    <property type="gene ID" value="HPBE_0000327001"/>
</dbReference>
<evidence type="ECO:0000313" key="4">
    <source>
        <dbReference type="WBParaSite" id="HPBE_0000327001-mRNA-1"/>
    </source>
</evidence>
<evidence type="ECO:0000313" key="2">
    <source>
        <dbReference type="EMBL" id="VDO32937.1"/>
    </source>
</evidence>
<dbReference type="OrthoDB" id="5873566at2759"/>
<reference evidence="4" key="2">
    <citation type="submission" date="2019-09" db="UniProtKB">
        <authorList>
            <consortium name="WormBaseParasite"/>
        </authorList>
    </citation>
    <scope>IDENTIFICATION</scope>
</reference>
<dbReference type="EMBL" id="UZAH01007570">
    <property type="protein sequence ID" value="VDO32937.1"/>
    <property type="molecule type" value="Genomic_DNA"/>
</dbReference>
<evidence type="ECO:0000256" key="1">
    <source>
        <dbReference type="SAM" id="MobiDB-lite"/>
    </source>
</evidence>
<keyword evidence="3" id="KW-1185">Reference proteome</keyword>
<proteinExistence type="predicted"/>
<accession>A0A3P7VD41</accession>
<sequence>MCYGAKIATQQLFSQLLFLFYNFCFIRSFKLSTILLPDTTFSVSAAKAFFEAAKRPEVRQAAVAAAKNPFVRDVAKSAAKNPETRNQLIAALEKQTSPAVKPKYDSVAPTPPPPPPHRGAAAYSDASASYSNSSYSPSITSKPLPPAPSTSSYATAPAPPSKIGYPSLVNELQELQLNSQGESLMEAGKFVAYPSDSVVLRCLFFLECVLFRKATAI</sequence>
<name>A0A183FAS8_HELPZ</name>
<accession>A0A183FAS8</accession>
<dbReference type="Proteomes" id="UP000050761">
    <property type="component" value="Unassembled WGS sequence"/>
</dbReference>
<gene>
    <name evidence="2" type="ORF">HPBE_LOCUS3271</name>
</gene>
<dbReference type="AlphaFoldDB" id="A0A183FAS8"/>
<evidence type="ECO:0000313" key="3">
    <source>
        <dbReference type="Proteomes" id="UP000050761"/>
    </source>
</evidence>
<protein>
    <submittedName>
        <fullName evidence="4">DM14 domain-containing protein</fullName>
    </submittedName>
</protein>
<feature type="region of interest" description="Disordered" evidence="1">
    <location>
        <begin position="96"/>
        <end position="156"/>
    </location>
</feature>
<organism evidence="3 4">
    <name type="scientific">Heligmosomoides polygyrus</name>
    <name type="common">Parasitic roundworm</name>
    <dbReference type="NCBI Taxonomy" id="6339"/>
    <lineage>
        <taxon>Eukaryota</taxon>
        <taxon>Metazoa</taxon>
        <taxon>Ecdysozoa</taxon>
        <taxon>Nematoda</taxon>
        <taxon>Chromadorea</taxon>
        <taxon>Rhabditida</taxon>
        <taxon>Rhabditina</taxon>
        <taxon>Rhabditomorpha</taxon>
        <taxon>Strongyloidea</taxon>
        <taxon>Heligmosomidae</taxon>
        <taxon>Heligmosomoides</taxon>
    </lineage>
</organism>
<reference evidence="2 3" key="1">
    <citation type="submission" date="2018-11" db="EMBL/GenBank/DDBJ databases">
        <authorList>
            <consortium name="Pathogen Informatics"/>
        </authorList>
    </citation>
    <scope>NUCLEOTIDE SEQUENCE [LARGE SCALE GENOMIC DNA]</scope>
</reference>
<feature type="compositionally biased region" description="Low complexity" evidence="1">
    <location>
        <begin position="120"/>
        <end position="138"/>
    </location>
</feature>